<reference evidence="1" key="1">
    <citation type="journal article" date="2015" name="Nature">
        <title>Complex archaea that bridge the gap between prokaryotes and eukaryotes.</title>
        <authorList>
            <person name="Spang A."/>
            <person name="Saw J.H."/>
            <person name="Jorgensen S.L."/>
            <person name="Zaremba-Niedzwiedzka K."/>
            <person name="Martijn J."/>
            <person name="Lind A.E."/>
            <person name="van Eijk R."/>
            <person name="Schleper C."/>
            <person name="Guy L."/>
            <person name="Ettema T.J."/>
        </authorList>
    </citation>
    <scope>NUCLEOTIDE SEQUENCE</scope>
</reference>
<sequence>PPRGSLLDAIDRGERFCMLDSIMMFRGGAAVDVLGRRVDGSPDLDWNVMLRTANGWYDRMVDPYRQSTPPTRRKAVAQVSQIWTSAEFEEPIRPVEMWILRAGGWPCRKARSRNLVDLLARIFLVSSEGWHVKVDDGAARNDLAKVAIALAGFRAETGRWPERLGQVSPKYLKKVPVDLYTGEALLYRVEGERCIVYSLGANGIDDDGQGGDESGRKMLDIVARLGAPATKTDD</sequence>
<feature type="non-terminal residue" evidence="1">
    <location>
        <position position="1"/>
    </location>
</feature>
<comment type="caution">
    <text evidence="1">The sequence shown here is derived from an EMBL/GenBank/DDBJ whole genome shotgun (WGS) entry which is preliminary data.</text>
</comment>
<dbReference type="InterPro" id="IPR045584">
    <property type="entry name" value="Pilin-like"/>
</dbReference>
<dbReference type="AlphaFoldDB" id="A0A0F9BYY1"/>
<evidence type="ECO:0008006" key="2">
    <source>
        <dbReference type="Google" id="ProtNLM"/>
    </source>
</evidence>
<organism evidence="1">
    <name type="scientific">marine sediment metagenome</name>
    <dbReference type="NCBI Taxonomy" id="412755"/>
    <lineage>
        <taxon>unclassified sequences</taxon>
        <taxon>metagenomes</taxon>
        <taxon>ecological metagenomes</taxon>
    </lineage>
</organism>
<dbReference type="EMBL" id="LAZR01038593">
    <property type="protein sequence ID" value="KKL19157.1"/>
    <property type="molecule type" value="Genomic_DNA"/>
</dbReference>
<dbReference type="SUPFAM" id="SSF54523">
    <property type="entry name" value="Pili subunits"/>
    <property type="match status" value="1"/>
</dbReference>
<proteinExistence type="predicted"/>
<accession>A0A0F9BYY1</accession>
<name>A0A0F9BYY1_9ZZZZ</name>
<gene>
    <name evidence="1" type="ORF">LCGC14_2468320</name>
</gene>
<evidence type="ECO:0000313" key="1">
    <source>
        <dbReference type="EMBL" id="KKL19157.1"/>
    </source>
</evidence>
<dbReference type="Gene3D" id="3.30.700.10">
    <property type="entry name" value="Glycoprotein, Type 4 Pilin"/>
    <property type="match status" value="1"/>
</dbReference>
<protein>
    <recommendedName>
        <fullName evidence="2">Type II secretion system protein GspG C-terminal domain-containing protein</fullName>
    </recommendedName>
</protein>